<feature type="transmembrane region" description="Helical" evidence="1">
    <location>
        <begin position="137"/>
        <end position="157"/>
    </location>
</feature>
<keyword evidence="3" id="KW-1185">Reference proteome</keyword>
<evidence type="ECO:0000313" key="3">
    <source>
        <dbReference type="Proteomes" id="UP001610432"/>
    </source>
</evidence>
<dbReference type="GeneID" id="98140402"/>
<protein>
    <submittedName>
        <fullName evidence="2">Uncharacterized protein</fullName>
    </submittedName>
</protein>
<evidence type="ECO:0000313" key="2">
    <source>
        <dbReference type="EMBL" id="KAL2865000.1"/>
    </source>
</evidence>
<evidence type="ECO:0000256" key="1">
    <source>
        <dbReference type="SAM" id="Phobius"/>
    </source>
</evidence>
<name>A0ABR4LKC2_9EURO</name>
<organism evidence="2 3">
    <name type="scientific">Aspergillus lucknowensis</name>
    <dbReference type="NCBI Taxonomy" id="176173"/>
    <lineage>
        <taxon>Eukaryota</taxon>
        <taxon>Fungi</taxon>
        <taxon>Dikarya</taxon>
        <taxon>Ascomycota</taxon>
        <taxon>Pezizomycotina</taxon>
        <taxon>Eurotiomycetes</taxon>
        <taxon>Eurotiomycetidae</taxon>
        <taxon>Eurotiales</taxon>
        <taxon>Aspergillaceae</taxon>
        <taxon>Aspergillus</taxon>
        <taxon>Aspergillus subgen. Nidulantes</taxon>
    </lineage>
</organism>
<feature type="transmembrane region" description="Helical" evidence="1">
    <location>
        <begin position="78"/>
        <end position="99"/>
    </location>
</feature>
<comment type="caution">
    <text evidence="2">The sequence shown here is derived from an EMBL/GenBank/DDBJ whole genome shotgun (WGS) entry which is preliminary data.</text>
</comment>
<dbReference type="RefSeq" id="XP_070883979.1">
    <property type="nucleotide sequence ID" value="XM_071025330.1"/>
</dbReference>
<feature type="transmembrane region" description="Helical" evidence="1">
    <location>
        <begin position="105"/>
        <end position="125"/>
    </location>
</feature>
<dbReference type="EMBL" id="JBFXLQ010000035">
    <property type="protein sequence ID" value="KAL2865000.1"/>
    <property type="molecule type" value="Genomic_DNA"/>
</dbReference>
<keyword evidence="1" id="KW-1133">Transmembrane helix</keyword>
<reference evidence="2 3" key="1">
    <citation type="submission" date="2024-07" db="EMBL/GenBank/DDBJ databases">
        <title>Section-level genome sequencing and comparative genomics of Aspergillus sections Usti and Cavernicolus.</title>
        <authorList>
            <consortium name="Lawrence Berkeley National Laboratory"/>
            <person name="Nybo J.L."/>
            <person name="Vesth T.C."/>
            <person name="Theobald S."/>
            <person name="Frisvad J.C."/>
            <person name="Larsen T.O."/>
            <person name="Kjaerboelling I."/>
            <person name="Rothschild-Mancinelli K."/>
            <person name="Lyhne E.K."/>
            <person name="Kogle M.E."/>
            <person name="Barry K."/>
            <person name="Clum A."/>
            <person name="Na H."/>
            <person name="Ledsgaard L."/>
            <person name="Lin J."/>
            <person name="Lipzen A."/>
            <person name="Kuo A."/>
            <person name="Riley R."/>
            <person name="Mondo S."/>
            <person name="Labutti K."/>
            <person name="Haridas S."/>
            <person name="Pangalinan J."/>
            <person name="Salamov A.A."/>
            <person name="Simmons B.A."/>
            <person name="Magnuson J.K."/>
            <person name="Chen J."/>
            <person name="Drula E."/>
            <person name="Henrissat B."/>
            <person name="Wiebenga A."/>
            <person name="Lubbers R.J."/>
            <person name="Gomes A.C."/>
            <person name="Macurrencykelacurrency M.R."/>
            <person name="Stajich J."/>
            <person name="Grigoriev I.V."/>
            <person name="Mortensen U.H."/>
            <person name="De Vries R.P."/>
            <person name="Baker S.E."/>
            <person name="Andersen M.R."/>
        </authorList>
    </citation>
    <scope>NUCLEOTIDE SEQUENCE [LARGE SCALE GENOMIC DNA]</scope>
    <source>
        <strain evidence="2 3">CBS 449.75</strain>
    </source>
</reference>
<gene>
    <name evidence="2" type="ORF">BJX67DRAFT_190869</name>
</gene>
<feature type="transmembrane region" description="Helical" evidence="1">
    <location>
        <begin position="12"/>
        <end position="29"/>
    </location>
</feature>
<sequence>MLLRPVNLPPSLLVPPTLILGLALYISVFRKAPIQTTSQQQLTDHHTDKDGKPLATPTPLAEILVPTPTTPRIADTNALFGTVSAALVLPYFVSSYMPIEENQFLHASVPIRLWISAMLIGNLVVRGRKHMSREGYWEFLALGVLDAVGAVALGVYLGRFDGRVGRV</sequence>
<accession>A0ABR4LKC2</accession>
<keyword evidence="1" id="KW-0472">Membrane</keyword>
<dbReference type="Proteomes" id="UP001610432">
    <property type="component" value="Unassembled WGS sequence"/>
</dbReference>
<keyword evidence="1" id="KW-0812">Transmembrane</keyword>
<proteinExistence type="predicted"/>